<dbReference type="Pfam" id="PF03780">
    <property type="entry name" value="Asp23"/>
    <property type="match status" value="1"/>
</dbReference>
<name>A0A8J3EM85_9BACL</name>
<proteinExistence type="inferred from homology"/>
<evidence type="ECO:0000313" key="3">
    <source>
        <dbReference type="Proteomes" id="UP000656813"/>
    </source>
</evidence>
<dbReference type="EMBL" id="BMFV01000008">
    <property type="protein sequence ID" value="GGH79534.1"/>
    <property type="molecule type" value="Genomic_DNA"/>
</dbReference>
<dbReference type="Proteomes" id="UP000656813">
    <property type="component" value="Unassembled WGS sequence"/>
</dbReference>
<reference evidence="2" key="1">
    <citation type="journal article" date="2014" name="Int. J. Syst. Evol. Microbiol.">
        <title>Complete genome sequence of Corynebacterium casei LMG S-19264T (=DSM 44701T), isolated from a smear-ripened cheese.</title>
        <authorList>
            <consortium name="US DOE Joint Genome Institute (JGI-PGF)"/>
            <person name="Walter F."/>
            <person name="Albersmeier A."/>
            <person name="Kalinowski J."/>
            <person name="Ruckert C."/>
        </authorList>
    </citation>
    <scope>NUCLEOTIDE SEQUENCE</scope>
    <source>
        <strain evidence="2">CGMCC 1.12777</strain>
    </source>
</reference>
<dbReference type="RefSeq" id="WP_373284406.1">
    <property type="nucleotide sequence ID" value="NZ_BMFV01000008.1"/>
</dbReference>
<organism evidence="2 3">
    <name type="scientific">Pullulanibacillus pueri</name>
    <dbReference type="NCBI Taxonomy" id="1437324"/>
    <lineage>
        <taxon>Bacteria</taxon>
        <taxon>Bacillati</taxon>
        <taxon>Bacillota</taxon>
        <taxon>Bacilli</taxon>
        <taxon>Bacillales</taxon>
        <taxon>Sporolactobacillaceae</taxon>
        <taxon>Pullulanibacillus</taxon>
    </lineage>
</organism>
<evidence type="ECO:0008006" key="4">
    <source>
        <dbReference type="Google" id="ProtNLM"/>
    </source>
</evidence>
<dbReference type="PANTHER" id="PTHR34297">
    <property type="entry name" value="HYPOTHETICAL CYTOSOLIC PROTEIN-RELATED"/>
    <property type="match status" value="1"/>
</dbReference>
<comment type="similarity">
    <text evidence="1">Belongs to the asp23 family.</text>
</comment>
<evidence type="ECO:0000313" key="2">
    <source>
        <dbReference type="EMBL" id="GGH79534.1"/>
    </source>
</evidence>
<protein>
    <recommendedName>
        <fullName evidence="4">Asp23/Gls24 family envelope stress response protein</fullName>
    </recommendedName>
</protein>
<gene>
    <name evidence="2" type="primary">yqhY</name>
    <name evidence="2" type="ORF">GCM10007096_14600</name>
</gene>
<evidence type="ECO:0000256" key="1">
    <source>
        <dbReference type="ARBA" id="ARBA00005721"/>
    </source>
</evidence>
<dbReference type="InterPro" id="IPR005531">
    <property type="entry name" value="Asp23"/>
</dbReference>
<accession>A0A8J3EM85</accession>
<dbReference type="PANTHER" id="PTHR34297:SF1">
    <property type="entry name" value="ASP23_GLS24 FAMILY ENVELOPE STRESS RESPONSE PROTEIN"/>
    <property type="match status" value="1"/>
</dbReference>
<comment type="caution">
    <text evidence="2">The sequence shown here is derived from an EMBL/GenBank/DDBJ whole genome shotgun (WGS) entry which is preliminary data.</text>
</comment>
<keyword evidence="3" id="KW-1185">Reference proteome</keyword>
<sequence>MDEKNHFFDDVDTTPMFEMEESQTDLGKVEISPEVIEVIAGMAANEVAGVASMQGGFASGVAEKMGRKNLGKGVKVDLKEEGISIDVQLRMKFGVSIPEVGRAVQENIAQTLRTMTALEVNAINIHVVGVEFEQTGSVSTDHFQ</sequence>
<dbReference type="AlphaFoldDB" id="A0A8J3EM85"/>
<reference evidence="2" key="2">
    <citation type="submission" date="2020-09" db="EMBL/GenBank/DDBJ databases">
        <authorList>
            <person name="Sun Q."/>
            <person name="Zhou Y."/>
        </authorList>
    </citation>
    <scope>NUCLEOTIDE SEQUENCE</scope>
    <source>
        <strain evidence="2">CGMCC 1.12777</strain>
    </source>
</reference>